<feature type="compositionally biased region" description="Polar residues" evidence="13">
    <location>
        <begin position="433"/>
        <end position="453"/>
    </location>
</feature>
<feature type="compositionally biased region" description="Polar residues" evidence="13">
    <location>
        <begin position="358"/>
        <end position="371"/>
    </location>
</feature>
<feature type="compositionally biased region" description="Polar residues" evidence="13">
    <location>
        <begin position="380"/>
        <end position="393"/>
    </location>
</feature>
<evidence type="ECO:0000256" key="10">
    <source>
        <dbReference type="ARBA" id="ARBA00034617"/>
    </source>
</evidence>
<dbReference type="CDD" id="cd17920">
    <property type="entry name" value="DEXHc_RecQ"/>
    <property type="match status" value="1"/>
</dbReference>
<dbReference type="Pfam" id="PF09382">
    <property type="entry name" value="RQC"/>
    <property type="match status" value="1"/>
</dbReference>
<feature type="compositionally biased region" description="Acidic residues" evidence="13">
    <location>
        <begin position="1583"/>
        <end position="1600"/>
    </location>
</feature>
<feature type="region of interest" description="Disordered" evidence="13">
    <location>
        <begin position="1358"/>
        <end position="1402"/>
    </location>
</feature>
<feature type="compositionally biased region" description="Basic and acidic residues" evidence="13">
    <location>
        <begin position="199"/>
        <end position="209"/>
    </location>
</feature>
<evidence type="ECO:0000256" key="7">
    <source>
        <dbReference type="ARBA" id="ARBA00023125"/>
    </source>
</evidence>
<dbReference type="EC" id="5.6.2.4" evidence="11"/>
<keyword evidence="4" id="KW-0378">Hydrolase</keyword>
<dbReference type="InterPro" id="IPR002464">
    <property type="entry name" value="DNA/RNA_helicase_DEAH_CS"/>
</dbReference>
<dbReference type="SUPFAM" id="SSF47819">
    <property type="entry name" value="HRDC-like"/>
    <property type="match status" value="1"/>
</dbReference>
<evidence type="ECO:0000259" key="15">
    <source>
        <dbReference type="PROSITE" id="PS51192"/>
    </source>
</evidence>
<dbReference type="SMART" id="SM00487">
    <property type="entry name" value="DEXDc"/>
    <property type="match status" value="1"/>
</dbReference>
<evidence type="ECO:0000313" key="18">
    <source>
        <dbReference type="Proteomes" id="UP000193144"/>
    </source>
</evidence>
<dbReference type="InterPro" id="IPR001650">
    <property type="entry name" value="Helicase_C-like"/>
</dbReference>
<feature type="compositionally biased region" description="Acidic residues" evidence="13">
    <location>
        <begin position="728"/>
        <end position="738"/>
    </location>
</feature>
<dbReference type="InterPro" id="IPR002121">
    <property type="entry name" value="HRDC_dom"/>
</dbReference>
<sequence length="1736" mass="193785">MPTRNNLSEHLKWLLAEKPFVPSDTSVVAYDPNAVPSSASLSHDGSFRSDSSLNNAPESETIIPIVQPVPPPARAESRPDNTDRRLSATGTANMARLRATPGAGKLKLVLAGDTASRTPRLVIAGEPTRQALSGSSSRHSGNDRDDLDTRASQWKLEDLDTPAPRAAVPRRQRLETKNIHAIDLTADSQDAPGTGKKRKSDEFQEDHRPYKSPRSVKMATPSRESNFDTAEFADIDDLGPPPPYSTVNPLRTNEDAVQELEDSFSFDDLGFRPPDEDEPMVDKSPKKSPERRKRKSLSRAASEISAPPRKLGKKARSPSPTKPNANTAKSAAKRKLRMAISDSEDELDDLDEMDLEPNSDTKVPKSTRNDPTPSPDRPLSQASVKYAQISSLPIRSPDKTCKFLSPRQTKTEPVPTPAEPHSPPKRRPSPKKMQSTPALSAATQAATPHSSSELSKDKRESIRKAVESFLAAEGSRLSQHITVANASWEKARAAFAIHVEEYGSPDPAETEKMQRSRSNKEAIEQLASLANDHQSLSTKRQEIKNKIEDDLNQGEFNPANGATSNKIFKSLEDVQIRIYFLLEPAGFHQTLGRSIKAECADGNSMVIIQSTQTTPKSEKSGALPCPSSSNVPQTQYVKQTQIKVRETWTPSHHIRFADDPSAKPIQPLNLKRDTQGKPSPDYQNKSKPHDDFPRIRETPRKHHSPPTRPQGSISSGFRGQKTFHVPEEFGDDFDEDENLFSHNMGSPPCPADHDENFFDDDDQDFFDIDDPEGLDNQGPSHFDWRGQKAQAQLHDLPRNVLRETSINQAPQRKLERSPRKSQSQSQHVGLNFPWSRDIKIAMIKKFGLKGFRPGQLDAINATLSAEHCFVLMPTGGGKSLCYQLPSVINSGKTRGVTIVISPLLSLMEDQVQACRLRFKVQAYLINGESTAEDRVEITEKLKGPEPERFIQLLYLTPEMLSKSQRMIASIQNLYERGKLARIVIDEAHCVSQWGHDFRPDYKALGEATRRFTGVPIIALTATATQLVRKDVMINLGIEGCRLISQSFNRPNLSYEVIEKRQGVINSISDLIKDKHKGQCGIVYCLARKTCEGVAEKLRSFGIKAHHYHAGMEPLHRSKIQKQWQEGRYDVIVATIAFGMGIDKADVRFVIHQSIPKSLEGYYQETGRAGRDGKRSKCYLYYGYADTNVLRKMIDDGDGSAEQKQRQREMLQHMVQYCENRSDCRRAQVLGYFSERFDPADCKETCDNCQSDSTFETKNVTNYAVAVLELVEEAQDSRVTLLQCMDAFRGAKGFKLKNKDLKQARFGSDLDRGDVERLFTQLLNEDALRQESVKNKANFVTNYVQLGRKSRDYLERGKQLNLQIRMTPRKSAAPKPVTKKKKKQPAPGRTEYPSTNISSPIQAPSKQCIQQYVYQEDNYFEEHRPHRRDRGNYNPDGFVVPDGEDDEDDFEPLPPKRSKALQKVRSLGTPITVDERMAGLNEFQRVIVDGFVREARTIAERILIKKNLRKKPFSDTIFREMALDLPTTEDELLKIPGINPEQVRLYGNRFIALAKNTRVIHGDDLAEEQRPLDPNHRLIVDLTVEGDEEEEEEPATDETDYSDSALGEFDEHDVELTSHHFDPEPRDPEVEAFNKRMEEKESKRTAASTSSRGVNTSKSSSRGSSKGRGEFSKSNYRRKSGGGGSKFSAGVSKKGGAKKTNGRRGPGGIGGSGRPSGGNSRGSGGGGGWGNIMAMPT</sequence>
<evidence type="ECO:0000256" key="9">
    <source>
        <dbReference type="ARBA" id="ARBA00023242"/>
    </source>
</evidence>
<keyword evidence="5" id="KW-0347">Helicase</keyword>
<evidence type="ECO:0000259" key="16">
    <source>
        <dbReference type="PROSITE" id="PS51194"/>
    </source>
</evidence>
<feature type="compositionally biased region" description="Basic and acidic residues" evidence="13">
    <location>
        <begin position="687"/>
        <end position="698"/>
    </location>
</feature>
<dbReference type="PROSITE" id="PS00690">
    <property type="entry name" value="DEAH_ATP_HELICASE"/>
    <property type="match status" value="1"/>
</dbReference>
<evidence type="ECO:0000256" key="8">
    <source>
        <dbReference type="ARBA" id="ARBA00023235"/>
    </source>
</evidence>
<dbReference type="GO" id="GO:0003677">
    <property type="term" value="F:DNA binding"/>
    <property type="evidence" value="ECO:0007669"/>
    <property type="project" value="UniProtKB-KW"/>
</dbReference>
<feature type="region of interest" description="Disordered" evidence="13">
    <location>
        <begin position="32"/>
        <end position="99"/>
    </location>
</feature>
<evidence type="ECO:0000256" key="11">
    <source>
        <dbReference type="ARBA" id="ARBA00034808"/>
    </source>
</evidence>
<dbReference type="PANTHER" id="PTHR13710:SF153">
    <property type="entry name" value="RECQ-LIKE DNA HELICASE BLM"/>
    <property type="match status" value="1"/>
</dbReference>
<feature type="compositionally biased region" description="Polar residues" evidence="13">
    <location>
        <begin position="626"/>
        <end position="636"/>
    </location>
</feature>
<dbReference type="GO" id="GO:0031422">
    <property type="term" value="C:RecQ family helicase-topoisomerase III complex"/>
    <property type="evidence" value="ECO:0007669"/>
    <property type="project" value="UniProtKB-ARBA"/>
</dbReference>
<evidence type="ECO:0000256" key="5">
    <source>
        <dbReference type="ARBA" id="ARBA00022806"/>
    </source>
</evidence>
<dbReference type="InterPro" id="IPR010997">
    <property type="entry name" value="HRDC-like_sf"/>
</dbReference>
<reference evidence="17 18" key="1">
    <citation type="submission" date="2016-07" db="EMBL/GenBank/DDBJ databases">
        <title>Pervasive Adenine N6-methylation of Active Genes in Fungi.</title>
        <authorList>
            <consortium name="DOE Joint Genome Institute"/>
            <person name="Mondo S.J."/>
            <person name="Dannebaum R.O."/>
            <person name="Kuo R.C."/>
            <person name="Labutti K."/>
            <person name="Haridas S."/>
            <person name="Kuo A."/>
            <person name="Salamov A."/>
            <person name="Ahrendt S.R."/>
            <person name="Lipzen A."/>
            <person name="Sullivan W."/>
            <person name="Andreopoulos W.B."/>
            <person name="Clum A."/>
            <person name="Lindquist E."/>
            <person name="Daum C."/>
            <person name="Ramamoorthy G.K."/>
            <person name="Gryganskyi A."/>
            <person name="Culley D."/>
            <person name="Magnuson J.K."/>
            <person name="James T.Y."/>
            <person name="O'Malley M.A."/>
            <person name="Stajich J.E."/>
            <person name="Spatafora J.W."/>
            <person name="Visel A."/>
            <person name="Grigoriev I.V."/>
        </authorList>
    </citation>
    <scope>NUCLEOTIDE SEQUENCE [LARGE SCALE GENOMIC DNA]</scope>
    <source>
        <strain evidence="17 18">CBS 115471</strain>
    </source>
</reference>
<evidence type="ECO:0000313" key="17">
    <source>
        <dbReference type="EMBL" id="ORY11984.1"/>
    </source>
</evidence>
<dbReference type="Pfam" id="PF16124">
    <property type="entry name" value="RecQ_Zn_bind"/>
    <property type="match status" value="1"/>
</dbReference>
<feature type="compositionally biased region" description="Basic and acidic residues" evidence="13">
    <location>
        <begin position="269"/>
        <end position="288"/>
    </location>
</feature>
<dbReference type="GO" id="GO:0031573">
    <property type="term" value="P:mitotic intra-S DNA damage checkpoint signaling"/>
    <property type="evidence" value="ECO:0007669"/>
    <property type="project" value="UniProtKB-ARBA"/>
</dbReference>
<protein>
    <recommendedName>
        <fullName evidence="11">DNA 3'-5' helicase</fullName>
        <ecNumber evidence="11">5.6.2.4</ecNumber>
    </recommendedName>
</protein>
<dbReference type="Pfam" id="PF00570">
    <property type="entry name" value="HRDC"/>
    <property type="match status" value="1"/>
</dbReference>
<comment type="catalytic activity">
    <reaction evidence="10">
        <text>Couples ATP hydrolysis with the unwinding of duplex DNA by translocating in the 3'-5' direction.</text>
        <dbReference type="EC" id="5.6.2.4"/>
    </reaction>
</comment>
<feature type="coiled-coil region" evidence="12">
    <location>
        <begin position="519"/>
        <end position="546"/>
    </location>
</feature>
<dbReference type="InterPro" id="IPR004589">
    <property type="entry name" value="DNA_helicase_ATP-dep_RecQ"/>
</dbReference>
<dbReference type="CDD" id="cd18794">
    <property type="entry name" value="SF2_C_RecQ"/>
    <property type="match status" value="1"/>
</dbReference>
<dbReference type="Gene3D" id="3.40.50.300">
    <property type="entry name" value="P-loop containing nucleotide triphosphate hydrolases"/>
    <property type="match status" value="2"/>
</dbReference>
<dbReference type="Gene3D" id="1.10.10.10">
    <property type="entry name" value="Winged helix-like DNA-binding domain superfamily/Winged helix DNA-binding domain"/>
    <property type="match status" value="1"/>
</dbReference>
<dbReference type="Proteomes" id="UP000193144">
    <property type="component" value="Unassembled WGS sequence"/>
</dbReference>
<feature type="compositionally biased region" description="Gly residues" evidence="13">
    <location>
        <begin position="1703"/>
        <end position="1729"/>
    </location>
</feature>
<organism evidence="17 18">
    <name type="scientific">Clohesyomyces aquaticus</name>
    <dbReference type="NCBI Taxonomy" id="1231657"/>
    <lineage>
        <taxon>Eukaryota</taxon>
        <taxon>Fungi</taxon>
        <taxon>Dikarya</taxon>
        <taxon>Ascomycota</taxon>
        <taxon>Pezizomycotina</taxon>
        <taxon>Dothideomycetes</taxon>
        <taxon>Pleosporomycetidae</taxon>
        <taxon>Pleosporales</taxon>
        <taxon>Lindgomycetaceae</taxon>
        <taxon>Clohesyomyces</taxon>
    </lineage>
</organism>
<feature type="region of interest" description="Disordered" evidence="13">
    <location>
        <begin position="1421"/>
        <end position="1454"/>
    </location>
</feature>
<keyword evidence="8" id="KW-0413">Isomerase</keyword>
<feature type="domain" description="Helicase ATP-binding" evidence="15">
    <location>
        <begin position="859"/>
        <end position="1041"/>
    </location>
</feature>
<dbReference type="NCBIfam" id="TIGR00614">
    <property type="entry name" value="recQ_fam"/>
    <property type="match status" value="1"/>
</dbReference>
<gene>
    <name evidence="17" type="ORF">BCR34DRAFT_564343</name>
</gene>
<dbReference type="EMBL" id="MCFA01000055">
    <property type="protein sequence ID" value="ORY11984.1"/>
    <property type="molecule type" value="Genomic_DNA"/>
</dbReference>
<dbReference type="GO" id="GO:0005524">
    <property type="term" value="F:ATP binding"/>
    <property type="evidence" value="ECO:0007669"/>
    <property type="project" value="UniProtKB-KW"/>
</dbReference>
<feature type="region of interest" description="Disordered" evidence="13">
    <location>
        <begin position="796"/>
        <end position="828"/>
    </location>
</feature>
<dbReference type="GO" id="GO:0005737">
    <property type="term" value="C:cytoplasm"/>
    <property type="evidence" value="ECO:0007669"/>
    <property type="project" value="TreeGrafter"/>
</dbReference>
<feature type="compositionally biased region" description="Basic and acidic residues" evidence="13">
    <location>
        <begin position="140"/>
        <end position="149"/>
    </location>
</feature>
<comment type="subcellular location">
    <subcellularLocation>
        <location evidence="1">Nucleus</location>
    </subcellularLocation>
</comment>
<dbReference type="GO" id="GO:0006260">
    <property type="term" value="P:DNA replication"/>
    <property type="evidence" value="ECO:0007669"/>
    <property type="project" value="InterPro"/>
</dbReference>
<feature type="region of interest" description="Disordered" evidence="13">
    <location>
        <begin position="1634"/>
        <end position="1736"/>
    </location>
</feature>
<feature type="compositionally biased region" description="Basic and acidic residues" evidence="13">
    <location>
        <begin position="75"/>
        <end position="86"/>
    </location>
</feature>
<keyword evidence="6" id="KW-0067">ATP-binding</keyword>
<dbReference type="Pfam" id="PF00271">
    <property type="entry name" value="Helicase_C"/>
    <property type="match status" value="1"/>
</dbReference>
<dbReference type="InterPro" id="IPR044876">
    <property type="entry name" value="HRDC_dom_sf"/>
</dbReference>
<keyword evidence="3" id="KW-0547">Nucleotide-binding</keyword>
<feature type="compositionally biased region" description="Polar residues" evidence="13">
    <location>
        <begin position="1391"/>
        <end position="1402"/>
    </location>
</feature>
<feature type="compositionally biased region" description="Polar residues" evidence="13">
    <location>
        <begin position="130"/>
        <end position="139"/>
    </location>
</feature>
<dbReference type="GO" id="GO:0006312">
    <property type="term" value="P:mitotic recombination"/>
    <property type="evidence" value="ECO:0007669"/>
    <property type="project" value="UniProtKB-ARBA"/>
</dbReference>
<accession>A0A1Y1ZP50</accession>
<dbReference type="InterPro" id="IPR018982">
    <property type="entry name" value="RQC_domain"/>
</dbReference>
<dbReference type="GO" id="GO:0005634">
    <property type="term" value="C:nucleus"/>
    <property type="evidence" value="ECO:0007669"/>
    <property type="project" value="UniProtKB-SubCell"/>
</dbReference>
<evidence type="ECO:0000256" key="6">
    <source>
        <dbReference type="ARBA" id="ARBA00022840"/>
    </source>
</evidence>
<feature type="compositionally biased region" description="Acidic residues" evidence="13">
    <location>
        <begin position="256"/>
        <end position="265"/>
    </location>
</feature>
<dbReference type="PROSITE" id="PS50967">
    <property type="entry name" value="HRDC"/>
    <property type="match status" value="1"/>
</dbReference>
<dbReference type="InterPro" id="IPR011545">
    <property type="entry name" value="DEAD/DEAH_box_helicase_dom"/>
</dbReference>
<evidence type="ECO:0000259" key="14">
    <source>
        <dbReference type="PROSITE" id="PS50967"/>
    </source>
</evidence>
<evidence type="ECO:0000256" key="1">
    <source>
        <dbReference type="ARBA" id="ARBA00004123"/>
    </source>
</evidence>
<dbReference type="FunFam" id="3.40.50.300:FF:000340">
    <property type="entry name" value="Bloom syndrome, RecQ helicase"/>
    <property type="match status" value="1"/>
</dbReference>
<feature type="domain" description="Helicase C-terminal" evidence="16">
    <location>
        <begin position="1066"/>
        <end position="1211"/>
    </location>
</feature>
<feature type="region of interest" description="Disordered" evidence="13">
    <location>
        <begin position="115"/>
        <end position="461"/>
    </location>
</feature>
<feature type="compositionally biased region" description="Polar residues" evidence="13">
    <location>
        <begin position="35"/>
        <end position="58"/>
    </location>
</feature>
<comment type="similarity">
    <text evidence="2">Belongs to the helicase family. RecQ subfamily.</text>
</comment>
<keyword evidence="7" id="KW-0238">DNA-binding</keyword>
<dbReference type="InterPro" id="IPR036388">
    <property type="entry name" value="WH-like_DNA-bd_sf"/>
</dbReference>
<dbReference type="PANTHER" id="PTHR13710">
    <property type="entry name" value="DNA HELICASE RECQ FAMILY MEMBER"/>
    <property type="match status" value="1"/>
</dbReference>
<keyword evidence="9" id="KW-0539">Nucleus</keyword>
<feature type="compositionally biased region" description="Basic and acidic residues" evidence="13">
    <location>
        <begin position="1634"/>
        <end position="1643"/>
    </location>
</feature>
<dbReference type="GO" id="GO:0043138">
    <property type="term" value="F:3'-5' DNA helicase activity"/>
    <property type="evidence" value="ECO:0007669"/>
    <property type="project" value="UniProtKB-EC"/>
</dbReference>
<feature type="region of interest" description="Disordered" evidence="13">
    <location>
        <begin position="653"/>
        <end position="750"/>
    </location>
</feature>
<keyword evidence="12" id="KW-0175">Coiled coil</keyword>
<dbReference type="GO" id="GO:0000724">
    <property type="term" value="P:double-strand break repair via homologous recombination"/>
    <property type="evidence" value="ECO:0007669"/>
    <property type="project" value="TreeGrafter"/>
</dbReference>
<dbReference type="InterPro" id="IPR014001">
    <property type="entry name" value="Helicase_ATP-bd"/>
</dbReference>
<dbReference type="GO" id="GO:0000729">
    <property type="term" value="P:DNA double-strand break processing"/>
    <property type="evidence" value="ECO:0007669"/>
    <property type="project" value="UniProtKB-ARBA"/>
</dbReference>
<dbReference type="InterPro" id="IPR032284">
    <property type="entry name" value="RecQ_Zn-bd"/>
</dbReference>
<dbReference type="InterPro" id="IPR027417">
    <property type="entry name" value="P-loop_NTPase"/>
</dbReference>
<feature type="region of interest" description="Disordered" evidence="13">
    <location>
        <begin position="1583"/>
        <end position="1602"/>
    </location>
</feature>
<dbReference type="SMART" id="SM00490">
    <property type="entry name" value="HELICc"/>
    <property type="match status" value="1"/>
</dbReference>
<dbReference type="Gene3D" id="1.10.150.80">
    <property type="entry name" value="HRDC domain"/>
    <property type="match status" value="1"/>
</dbReference>
<feature type="region of interest" description="Disordered" evidence="13">
    <location>
        <begin position="612"/>
        <end position="636"/>
    </location>
</feature>
<proteinExistence type="inferred from homology"/>
<feature type="compositionally biased region" description="Polar residues" evidence="13">
    <location>
        <begin position="318"/>
        <end position="329"/>
    </location>
</feature>
<keyword evidence="18" id="KW-1185">Reference proteome</keyword>
<dbReference type="PROSITE" id="PS51192">
    <property type="entry name" value="HELICASE_ATP_BIND_1"/>
    <property type="match status" value="1"/>
</dbReference>
<dbReference type="PROSITE" id="PS51194">
    <property type="entry name" value="HELICASE_CTER"/>
    <property type="match status" value="1"/>
</dbReference>
<dbReference type="Pfam" id="PF00270">
    <property type="entry name" value="DEAD"/>
    <property type="match status" value="1"/>
</dbReference>
<dbReference type="STRING" id="1231657.A0A1Y1ZP50"/>
<name>A0A1Y1ZP50_9PLEO</name>
<evidence type="ECO:0000256" key="4">
    <source>
        <dbReference type="ARBA" id="ARBA00022801"/>
    </source>
</evidence>
<dbReference type="SMART" id="SM00956">
    <property type="entry name" value="RQC"/>
    <property type="match status" value="1"/>
</dbReference>
<comment type="caution">
    <text evidence="17">The sequence shown here is derived from an EMBL/GenBank/DDBJ whole genome shotgun (WGS) entry which is preliminary data.</text>
</comment>
<feature type="compositionally biased region" description="Acidic residues" evidence="13">
    <location>
        <begin position="342"/>
        <end position="357"/>
    </location>
</feature>
<feature type="compositionally biased region" description="Polar residues" evidence="13">
    <location>
        <begin position="1644"/>
        <end position="1655"/>
    </location>
</feature>
<dbReference type="OrthoDB" id="10261556at2759"/>
<evidence type="ECO:0000256" key="12">
    <source>
        <dbReference type="SAM" id="Coils"/>
    </source>
</evidence>
<feature type="compositionally biased region" description="Acidic residues" evidence="13">
    <location>
        <begin position="1441"/>
        <end position="1450"/>
    </location>
</feature>
<feature type="domain" description="HRDC" evidence="14">
    <location>
        <begin position="1480"/>
        <end position="1563"/>
    </location>
</feature>
<dbReference type="FunFam" id="3.40.50.300:FF:000296">
    <property type="entry name" value="ATP-dependent DNA helicase RecQ"/>
    <property type="match status" value="1"/>
</dbReference>
<evidence type="ECO:0000256" key="3">
    <source>
        <dbReference type="ARBA" id="ARBA00022741"/>
    </source>
</evidence>
<dbReference type="GO" id="GO:0009378">
    <property type="term" value="F:four-way junction helicase activity"/>
    <property type="evidence" value="ECO:0007669"/>
    <property type="project" value="TreeGrafter"/>
</dbReference>
<evidence type="ECO:0000256" key="13">
    <source>
        <dbReference type="SAM" id="MobiDB-lite"/>
    </source>
</evidence>
<dbReference type="GO" id="GO:0016787">
    <property type="term" value="F:hydrolase activity"/>
    <property type="evidence" value="ECO:0007669"/>
    <property type="project" value="UniProtKB-KW"/>
</dbReference>
<dbReference type="SUPFAM" id="SSF52540">
    <property type="entry name" value="P-loop containing nucleoside triphosphate hydrolases"/>
    <property type="match status" value="2"/>
</dbReference>
<evidence type="ECO:0000256" key="2">
    <source>
        <dbReference type="ARBA" id="ARBA00005446"/>
    </source>
</evidence>